<evidence type="ECO:0000256" key="5">
    <source>
        <dbReference type="ARBA" id="ARBA00023136"/>
    </source>
</evidence>
<dbReference type="Pfam" id="PF12805">
    <property type="entry name" value="FUSC-like"/>
    <property type="match status" value="1"/>
</dbReference>
<dbReference type="InterPro" id="IPR010020">
    <property type="entry name" value="Integral_membrane_YCCS_YHJK"/>
</dbReference>
<feature type="transmembrane region" description="Helical" evidence="7">
    <location>
        <begin position="447"/>
        <end position="465"/>
    </location>
</feature>
<evidence type="ECO:0000256" key="7">
    <source>
        <dbReference type="SAM" id="Phobius"/>
    </source>
</evidence>
<dbReference type="PANTHER" id="PTHR30509:SF8">
    <property type="entry name" value="INNER MEMBRANE PROTEIN YCCS"/>
    <property type="match status" value="1"/>
</dbReference>
<feature type="transmembrane region" description="Helical" evidence="7">
    <location>
        <begin position="420"/>
        <end position="441"/>
    </location>
</feature>
<reference evidence="10 11" key="1">
    <citation type="submission" date="2016-08" db="EMBL/GenBank/DDBJ databases">
        <authorList>
            <person name="Seilhamer J.J."/>
        </authorList>
    </citation>
    <scope>NUCLEOTIDE SEQUENCE [LARGE SCALE GENOMIC DNA]</scope>
    <source>
        <strain evidence="10 11">ANC 4874</strain>
    </source>
</reference>
<feature type="domain" description="Integral membrane bound transporter" evidence="9">
    <location>
        <begin position="433"/>
        <end position="556"/>
    </location>
</feature>
<dbReference type="EMBL" id="FMBK01000004">
    <property type="protein sequence ID" value="SCC71483.1"/>
    <property type="molecule type" value="Genomic_DNA"/>
</dbReference>
<dbReference type="InterPro" id="IPR049453">
    <property type="entry name" value="Memb_transporter_dom"/>
</dbReference>
<dbReference type="PANTHER" id="PTHR30509">
    <property type="entry name" value="P-HYDROXYBENZOIC ACID EFFLUX PUMP SUBUNIT-RELATED"/>
    <property type="match status" value="1"/>
</dbReference>
<name>A0A1C4GUH1_9GAMM</name>
<evidence type="ECO:0000256" key="1">
    <source>
        <dbReference type="ARBA" id="ARBA00004651"/>
    </source>
</evidence>
<dbReference type="InterPro" id="IPR032692">
    <property type="entry name" value="YccS_N"/>
</dbReference>
<proteinExistence type="inferred from homology"/>
<evidence type="ECO:0000259" key="8">
    <source>
        <dbReference type="Pfam" id="PF12805"/>
    </source>
</evidence>
<dbReference type="InterPro" id="IPR010019">
    <property type="entry name" value="Integral_membrane_YccS"/>
</dbReference>
<feature type="transmembrane region" description="Helical" evidence="7">
    <location>
        <begin position="477"/>
        <end position="509"/>
    </location>
</feature>
<comment type="similarity">
    <text evidence="6">Belongs to the YccS/YhfK family.</text>
</comment>
<sequence length="742" mass="85256">MDGVFIDISAKYAQSIFKNILHLEKTVNHLKDLFQGFKSNSILIYCLQIFIVFTGTTLGLLFLGHENLIVPVTLGTIAAALTDFDDRLSIRLRNLIYVCILFFSVSSILEFLLPYKLLFILYLSFSSGFFILMGALGQRYATISFGTILLSIYTLFGLGEYHHWYQQPSYFVLGAIWYGFSSILFYLLKPTQALQDKLAANFETLAAFLFAKARLFDPDNTDNIESLLYELSLQNSQVVHSLNITKASLLTRLKASRANKNTIYWLNLYFLAQDIHEQATSNYLHYEAIHQNFSRTDLIFRIQKNVRLHASSCQTLAQNILQHQPYQSNPDTDIAIAHFEHSIQLWMEENPHNLEIKNLLLILRNLKNIQEQLLHLSDAQSNYRQNYMQHPDNINLLDDDIHDLADLWLKLKQHLTPKSALFRHAVRIASVFAVGYAFSLLPFAQHGYWILLTSLFVCQISYFATKTRLKLRTLGTVLGVILGIPILYFVPSIEGKLFLTIIFGVAFFYLRSQKYAMATLMATLMVLLIFNLKGAGYAILLPRLIDTLLGCFIAWCAVSFIWPDWDFRNISDTIKKSNQATLDYFDAVVKQYQRGKNNSIDYRRARRSAHNAQVELSSMISSLSTEPNPNQQLIHSAFRYLVYSHSQLSYVSALGSHREYVQDIQVLDLMLWCKNALFTLLLQQKSLEPQDIQQKLHEIKLISEQDHLSDHLLLILKQISLLLETLPELMNLKTALLAQDIK</sequence>
<evidence type="ECO:0000313" key="10">
    <source>
        <dbReference type="EMBL" id="SCC71483.1"/>
    </source>
</evidence>
<evidence type="ECO:0000256" key="6">
    <source>
        <dbReference type="ARBA" id="ARBA00043993"/>
    </source>
</evidence>
<dbReference type="NCBIfam" id="TIGR01666">
    <property type="entry name" value="YCCS"/>
    <property type="match status" value="1"/>
</dbReference>
<feature type="transmembrane region" description="Helical" evidence="7">
    <location>
        <begin position="96"/>
        <end position="113"/>
    </location>
</feature>
<dbReference type="AlphaFoldDB" id="A0A1C4GUH1"/>
<dbReference type="NCBIfam" id="TIGR01667">
    <property type="entry name" value="YCCS_YHFK"/>
    <property type="match status" value="1"/>
</dbReference>
<accession>A0A1C4GUH1</accession>
<feature type="transmembrane region" description="Helical" evidence="7">
    <location>
        <begin position="42"/>
        <end position="62"/>
    </location>
</feature>
<feature type="transmembrane region" description="Helical" evidence="7">
    <location>
        <begin position="515"/>
        <end position="532"/>
    </location>
</feature>
<keyword evidence="3 7" id="KW-0812">Transmembrane</keyword>
<comment type="subcellular location">
    <subcellularLocation>
        <location evidence="1">Cell membrane</location>
        <topology evidence="1">Multi-pass membrane protein</topology>
    </subcellularLocation>
</comment>
<feature type="transmembrane region" description="Helical" evidence="7">
    <location>
        <begin position="170"/>
        <end position="188"/>
    </location>
</feature>
<keyword evidence="2" id="KW-1003">Cell membrane</keyword>
<keyword evidence="4 7" id="KW-1133">Transmembrane helix</keyword>
<dbReference type="Pfam" id="PF13515">
    <property type="entry name" value="FUSC_2"/>
    <property type="match status" value="1"/>
</dbReference>
<keyword evidence="5 7" id="KW-0472">Membrane</keyword>
<dbReference type="GO" id="GO:0005886">
    <property type="term" value="C:plasma membrane"/>
    <property type="evidence" value="ECO:0007669"/>
    <property type="project" value="UniProtKB-SubCell"/>
</dbReference>
<evidence type="ECO:0000313" key="11">
    <source>
        <dbReference type="Proteomes" id="UP000243661"/>
    </source>
</evidence>
<feature type="transmembrane region" description="Helical" evidence="7">
    <location>
        <begin position="119"/>
        <end position="136"/>
    </location>
</feature>
<evidence type="ECO:0000256" key="2">
    <source>
        <dbReference type="ARBA" id="ARBA00022475"/>
    </source>
</evidence>
<evidence type="ECO:0000259" key="9">
    <source>
        <dbReference type="Pfam" id="PF13515"/>
    </source>
</evidence>
<dbReference type="Proteomes" id="UP000243661">
    <property type="component" value="Unassembled WGS sequence"/>
</dbReference>
<evidence type="ECO:0000256" key="4">
    <source>
        <dbReference type="ARBA" id="ARBA00022989"/>
    </source>
</evidence>
<organism evidence="10 11">
    <name type="scientific">Acinetobacter albensis</name>
    <dbReference type="NCBI Taxonomy" id="1673609"/>
    <lineage>
        <taxon>Bacteria</taxon>
        <taxon>Pseudomonadati</taxon>
        <taxon>Pseudomonadota</taxon>
        <taxon>Gammaproteobacteria</taxon>
        <taxon>Moraxellales</taxon>
        <taxon>Moraxellaceae</taxon>
        <taxon>Acinetobacter</taxon>
    </lineage>
</organism>
<gene>
    <name evidence="10" type="ORF">GA0116959_104114</name>
</gene>
<feature type="transmembrane region" description="Helical" evidence="7">
    <location>
        <begin position="143"/>
        <end position="164"/>
    </location>
</feature>
<feature type="transmembrane region" description="Helical" evidence="7">
    <location>
        <begin position="544"/>
        <end position="562"/>
    </location>
</feature>
<evidence type="ECO:0000256" key="3">
    <source>
        <dbReference type="ARBA" id="ARBA00022692"/>
    </source>
</evidence>
<feature type="domain" description="Integral membrane protein YccS N-terminal" evidence="8">
    <location>
        <begin position="94"/>
        <end position="373"/>
    </location>
</feature>
<protein>
    <submittedName>
        <fullName evidence="10">TIGR01666 family membrane protein</fullName>
    </submittedName>
</protein>